<dbReference type="Proteomes" id="UP001228581">
    <property type="component" value="Unassembled WGS sequence"/>
</dbReference>
<dbReference type="Gene3D" id="3.80.10.10">
    <property type="entry name" value="Ribonuclease Inhibitor"/>
    <property type="match status" value="1"/>
</dbReference>
<protein>
    <recommendedName>
        <fullName evidence="3">Leucine-rich repeat domain-containing protein</fullName>
    </recommendedName>
</protein>
<dbReference type="SUPFAM" id="SSF52058">
    <property type="entry name" value="L domain-like"/>
    <property type="match status" value="1"/>
</dbReference>
<name>A0ABT7CVE4_9BACT</name>
<dbReference type="PROSITE" id="PS51257">
    <property type="entry name" value="PROKAR_LIPOPROTEIN"/>
    <property type="match status" value="1"/>
</dbReference>
<dbReference type="InterPro" id="IPR032675">
    <property type="entry name" value="LRR_dom_sf"/>
</dbReference>
<reference evidence="1 2" key="1">
    <citation type="submission" date="2023-05" db="EMBL/GenBank/DDBJ databases">
        <authorList>
            <person name="Zhang X."/>
        </authorList>
    </citation>
    <scope>NUCLEOTIDE SEQUENCE [LARGE SCALE GENOMIC DNA]</scope>
    <source>
        <strain evidence="1 2">DM2B3-1</strain>
    </source>
</reference>
<evidence type="ECO:0000313" key="1">
    <source>
        <dbReference type="EMBL" id="MDJ1497746.1"/>
    </source>
</evidence>
<proteinExistence type="predicted"/>
<organism evidence="1 2">
    <name type="scientific">Xanthocytophaga flava</name>
    <dbReference type="NCBI Taxonomy" id="3048013"/>
    <lineage>
        <taxon>Bacteria</taxon>
        <taxon>Pseudomonadati</taxon>
        <taxon>Bacteroidota</taxon>
        <taxon>Cytophagia</taxon>
        <taxon>Cytophagales</taxon>
        <taxon>Rhodocytophagaceae</taxon>
        <taxon>Xanthocytophaga</taxon>
    </lineage>
</organism>
<sequence length="283" mass="32457">MKNIKIISVSRFLTICSLLVISISCSSKKQNAIITIARINQMKDSIQRKAKPTLPIKRNVEADTCDLCTDWKTALACKKYVTTLMVRENLSLSQLKMIKTLTHLEYLSLEEIKNLNLKVLIKSLSKLKKLKEIHIAECNIRSLPENIYTLKRLKELRITDSCLTYVSPTIQLPDSLETLSIGKGISTLVFNQSYQNLKVLDLSNNRHYASIDKSISYLKNLSELNLQYTPILYIPHEMEQLSNLKLLRLGATYLVPNAQDRLRKFRLANPICEIYLDIPMTIE</sequence>
<dbReference type="EMBL" id="JASJOT010000035">
    <property type="protein sequence ID" value="MDJ1497746.1"/>
    <property type="molecule type" value="Genomic_DNA"/>
</dbReference>
<accession>A0ABT7CVE4</accession>
<dbReference type="PANTHER" id="PTHR45752:SF187">
    <property type="entry name" value="LEUCINE-RICH REPEAT AND IQ DOMAIN-CONTAINING PROTEIN 4"/>
    <property type="match status" value="1"/>
</dbReference>
<dbReference type="PANTHER" id="PTHR45752">
    <property type="entry name" value="LEUCINE-RICH REPEAT-CONTAINING"/>
    <property type="match status" value="1"/>
</dbReference>
<dbReference type="InterPro" id="IPR050715">
    <property type="entry name" value="LRR-SigEffector_domain"/>
</dbReference>
<keyword evidence="2" id="KW-1185">Reference proteome</keyword>
<gene>
    <name evidence="1" type="ORF">QNI19_32700</name>
</gene>
<dbReference type="RefSeq" id="WP_314003559.1">
    <property type="nucleotide sequence ID" value="NZ_JASJOR010000045.1"/>
</dbReference>
<evidence type="ECO:0000313" key="2">
    <source>
        <dbReference type="Proteomes" id="UP001228581"/>
    </source>
</evidence>
<comment type="caution">
    <text evidence="1">The sequence shown here is derived from an EMBL/GenBank/DDBJ whole genome shotgun (WGS) entry which is preliminary data.</text>
</comment>
<evidence type="ECO:0008006" key="3">
    <source>
        <dbReference type="Google" id="ProtNLM"/>
    </source>
</evidence>